<gene>
    <name evidence="2" type="ORF">HMPREF9445_00555</name>
</gene>
<keyword evidence="1" id="KW-1133">Transmembrane helix</keyword>
<organism evidence="2 3">
    <name type="scientific">Bacteroides clarus YIT 12056</name>
    <dbReference type="NCBI Taxonomy" id="762984"/>
    <lineage>
        <taxon>Bacteria</taxon>
        <taxon>Pseudomonadati</taxon>
        <taxon>Bacteroidota</taxon>
        <taxon>Bacteroidia</taxon>
        <taxon>Bacteroidales</taxon>
        <taxon>Bacteroidaceae</taxon>
        <taxon>Bacteroides</taxon>
    </lineage>
</organism>
<keyword evidence="3" id="KW-1185">Reference proteome</keyword>
<sequence length="40" mass="4796">MDYIINKYKTIYYIILKQTSIMAIITFLHFLYGDGTSFVR</sequence>
<evidence type="ECO:0000313" key="2">
    <source>
        <dbReference type="EMBL" id="EGF54207.1"/>
    </source>
</evidence>
<keyword evidence="1" id="KW-0472">Membrane</keyword>
<dbReference type="Proteomes" id="UP000010321">
    <property type="component" value="Unassembled WGS sequence"/>
</dbReference>
<keyword evidence="1" id="KW-0812">Transmembrane</keyword>
<name>A0ABN0CRQ4_9BACE</name>
<evidence type="ECO:0000256" key="1">
    <source>
        <dbReference type="SAM" id="Phobius"/>
    </source>
</evidence>
<comment type="caution">
    <text evidence="2">The sequence shown here is derived from an EMBL/GenBank/DDBJ whole genome shotgun (WGS) entry which is preliminary data.</text>
</comment>
<proteinExistence type="predicted"/>
<accession>A0ABN0CRQ4</accession>
<evidence type="ECO:0000313" key="3">
    <source>
        <dbReference type="Proteomes" id="UP000010321"/>
    </source>
</evidence>
<reference evidence="2 3" key="1">
    <citation type="submission" date="2011-02" db="EMBL/GenBank/DDBJ databases">
        <authorList>
            <person name="Weinstock G."/>
            <person name="Sodergren E."/>
            <person name="Clifton S."/>
            <person name="Fulton L."/>
            <person name="Fulton B."/>
            <person name="Courtney L."/>
            <person name="Fronick C."/>
            <person name="Harrison M."/>
            <person name="Strong C."/>
            <person name="Farmer C."/>
            <person name="Delahaunty K."/>
            <person name="Markovic C."/>
            <person name="Hall O."/>
            <person name="Minx P."/>
            <person name="Tomlinson C."/>
            <person name="Mitreva M."/>
            <person name="Hou S."/>
            <person name="Chen J."/>
            <person name="Wollam A."/>
            <person name="Pepin K.H."/>
            <person name="Johnson M."/>
            <person name="Bhonagiri V."/>
            <person name="Zhang X."/>
            <person name="Suruliraj S."/>
            <person name="Warren W."/>
            <person name="Chinwalla A."/>
            <person name="Mardis E.R."/>
            <person name="Wilson R.K."/>
        </authorList>
    </citation>
    <scope>NUCLEOTIDE SEQUENCE [LARGE SCALE GENOMIC DNA]</scope>
    <source>
        <strain evidence="2 3">YIT 12056</strain>
    </source>
</reference>
<protein>
    <submittedName>
        <fullName evidence="2">Uncharacterized protein</fullName>
    </submittedName>
</protein>
<dbReference type="EMBL" id="AFBM01000006">
    <property type="protein sequence ID" value="EGF54207.1"/>
    <property type="molecule type" value="Genomic_DNA"/>
</dbReference>
<feature type="transmembrane region" description="Helical" evidence="1">
    <location>
        <begin position="12"/>
        <end position="32"/>
    </location>
</feature>